<dbReference type="RefSeq" id="XP_065330458.1">
    <property type="nucleotide sequence ID" value="XM_065474386.1"/>
</dbReference>
<dbReference type="GeneID" id="90542146"/>
<sequence>MVEINSNLMKYKSIKLASYLNDKFPLYEKSVLQIEKDKISSIKSNMETEIFKIFIQNSDSLLDILYSYESVYLKLNELKDLTFHTNFQNEKILNVNKKKLESFKAILKNFTTDLSSFDTGTRILEHFEFLDDFILLMTNDILIIGKKNGREYSLINTFNYSIIEMYIKNELKIKMGETELSFKGEKVKLIGILDKFKELSYNYENSVTEDNKIINKDEDLEEYYLETERYDKLSSRNFTIQKNINFFIDIKILENFSKKNQDFLIFFLKYKFNENLLRISKCKPLLQLIDEVFEYFYKFFDEEKKIYKKINIKILLLIEDHILTCFKYFEKRLINRRFYSVTLDDIFKDLRSKLKFKNFDFSYLIEYFTDEMRKQNEKFLNQTKNEIKKIIREFLE</sequence>
<dbReference type="Proteomes" id="UP001334084">
    <property type="component" value="Chromosome 8"/>
</dbReference>
<accession>A0AAX4JEQ7</accession>
<organism evidence="1 2">
    <name type="scientific">Vairimorpha necatrix</name>
    <dbReference type="NCBI Taxonomy" id="6039"/>
    <lineage>
        <taxon>Eukaryota</taxon>
        <taxon>Fungi</taxon>
        <taxon>Fungi incertae sedis</taxon>
        <taxon>Microsporidia</taxon>
        <taxon>Nosematidae</taxon>
        <taxon>Vairimorpha</taxon>
    </lineage>
</organism>
<protein>
    <submittedName>
        <fullName evidence="1">Uncharacterized protein</fullName>
    </submittedName>
</protein>
<evidence type="ECO:0000313" key="1">
    <source>
        <dbReference type="EMBL" id="WUR04313.1"/>
    </source>
</evidence>
<evidence type="ECO:0000313" key="2">
    <source>
        <dbReference type="Proteomes" id="UP001334084"/>
    </source>
</evidence>
<dbReference type="AlphaFoldDB" id="A0AAX4JEQ7"/>
<reference evidence="1" key="1">
    <citation type="journal article" date="2024" name="BMC Genomics">
        <title>Functional annotation of a divergent genome using sequence and structure-based similarity.</title>
        <authorList>
            <person name="Svedberg D."/>
            <person name="Winiger R.R."/>
            <person name="Berg A."/>
            <person name="Sharma H."/>
            <person name="Tellgren-Roth C."/>
            <person name="Debrunner-Vossbrinck B.A."/>
            <person name="Vossbrinck C.R."/>
            <person name="Barandun J."/>
        </authorList>
    </citation>
    <scope>NUCLEOTIDE SEQUENCE</scope>
    <source>
        <strain evidence="1">Illinois isolate</strain>
    </source>
</reference>
<keyword evidence="2" id="KW-1185">Reference proteome</keyword>
<dbReference type="EMBL" id="CP142733">
    <property type="protein sequence ID" value="WUR04313.1"/>
    <property type="molecule type" value="Genomic_DNA"/>
</dbReference>
<gene>
    <name evidence="1" type="ORF">VNE69_08070</name>
</gene>
<proteinExistence type="predicted"/>
<name>A0AAX4JEQ7_9MICR</name>
<dbReference type="KEGG" id="vnx:VNE69_08070"/>